<keyword evidence="10 15" id="KW-0408">Iron</keyword>
<dbReference type="InterPro" id="IPR036396">
    <property type="entry name" value="Cyt_P450_sf"/>
</dbReference>
<dbReference type="FunFam" id="1.10.630.10:FF:000046">
    <property type="entry name" value="Cytochrome P450 90A1"/>
    <property type="match status" value="1"/>
</dbReference>
<evidence type="ECO:0000256" key="10">
    <source>
        <dbReference type="ARBA" id="ARBA00023004"/>
    </source>
</evidence>
<dbReference type="GO" id="GO:0020037">
    <property type="term" value="F:heme binding"/>
    <property type="evidence" value="ECO:0007669"/>
    <property type="project" value="InterPro"/>
</dbReference>
<keyword evidence="6" id="KW-0812">Transmembrane</keyword>
<comment type="subcellular location">
    <subcellularLocation>
        <location evidence="2">Membrane</location>
        <topology evidence="2">Single-pass membrane protein</topology>
    </subcellularLocation>
</comment>
<dbReference type="InterPro" id="IPR002401">
    <property type="entry name" value="Cyt_P450_E_grp-I"/>
</dbReference>
<name>A0A834T724_9FABA</name>
<dbReference type="Gene3D" id="1.10.630.10">
    <property type="entry name" value="Cytochrome P450"/>
    <property type="match status" value="1"/>
</dbReference>
<dbReference type="PANTHER" id="PTHR24286">
    <property type="entry name" value="CYTOCHROME P450 26"/>
    <property type="match status" value="1"/>
</dbReference>
<comment type="pathway">
    <text evidence="3">Hormone biosynthesis.</text>
</comment>
<keyword evidence="7 15" id="KW-0479">Metal-binding</keyword>
<dbReference type="GO" id="GO:0004497">
    <property type="term" value="F:monooxygenase activity"/>
    <property type="evidence" value="ECO:0007669"/>
    <property type="project" value="UniProtKB-KW"/>
</dbReference>
<dbReference type="Pfam" id="PF00067">
    <property type="entry name" value="p450"/>
    <property type="match status" value="1"/>
</dbReference>
<evidence type="ECO:0000256" key="15">
    <source>
        <dbReference type="PIRSR" id="PIRSR602401-1"/>
    </source>
</evidence>
<keyword evidence="5 15" id="KW-0349">Heme</keyword>
<keyword evidence="11 16" id="KW-0503">Monooxygenase</keyword>
<dbReference type="GO" id="GO:0016020">
    <property type="term" value="C:membrane"/>
    <property type="evidence" value="ECO:0007669"/>
    <property type="project" value="UniProtKB-SubCell"/>
</dbReference>
<comment type="caution">
    <text evidence="17">The sequence shown here is derived from an EMBL/GenBank/DDBJ whole genome shotgun (WGS) entry which is preliminary data.</text>
</comment>
<sequence length="470" mass="53608">MAFLVTLLLYSLILIPLSLLLLRKLRYRRLRLPPGSLGLPFIGETLQLISAYKSDNPEPFIDQRVSRYGSVFTTHVFGEPTVFSADPEINRFILLNEGKLLDCSYPGSISNLLGKHSLLLMKGALHKRMHSLTMSFANSAIIKDHLLLDIDRLIRLNLDSWTGRVLLMEEAKKITFELTVKQLMSLDPGEWSENLRKEYVLVIEGFFTLPLPLLSTTYRRAIKARTKVAEALSLVVKQRRKESEKMNDMLGALLASGDHFHDDQIVDFMLALLVAGYETTSTIITLAVKFLTDTPLALAHLKEEHDKIRAKKSDPEAALEWSDYKSMPFTQCVVHETLRVGNIISGIFRRANTDINIKGYTIPKGWKVFASFRAVHLNTRHFKDARTFNPWRWQNNSEGGNVYTPFGGGPRLCPGFELARVVLSVFLHRFVTQFSWETAEEDKLVFFPTTRTQKRYPIIVKPRDEATLAR</sequence>
<keyword evidence="8" id="KW-1133">Transmembrane helix</keyword>
<evidence type="ECO:0000256" key="11">
    <source>
        <dbReference type="ARBA" id="ARBA00023033"/>
    </source>
</evidence>
<evidence type="ECO:0000256" key="1">
    <source>
        <dbReference type="ARBA" id="ARBA00001971"/>
    </source>
</evidence>
<dbReference type="CDD" id="cd11043">
    <property type="entry name" value="CYP90-like"/>
    <property type="match status" value="1"/>
</dbReference>
<evidence type="ECO:0000256" key="5">
    <source>
        <dbReference type="ARBA" id="ARBA00022617"/>
    </source>
</evidence>
<evidence type="ECO:0000256" key="2">
    <source>
        <dbReference type="ARBA" id="ARBA00004167"/>
    </source>
</evidence>
<evidence type="ECO:0000256" key="9">
    <source>
        <dbReference type="ARBA" id="ARBA00023002"/>
    </source>
</evidence>
<dbReference type="PRINTS" id="PR00463">
    <property type="entry name" value="EP450I"/>
</dbReference>
<dbReference type="PROSITE" id="PS00086">
    <property type="entry name" value="CYTOCHROME_P450"/>
    <property type="match status" value="1"/>
</dbReference>
<organism evidence="17 18">
    <name type="scientific">Senna tora</name>
    <dbReference type="NCBI Taxonomy" id="362788"/>
    <lineage>
        <taxon>Eukaryota</taxon>
        <taxon>Viridiplantae</taxon>
        <taxon>Streptophyta</taxon>
        <taxon>Embryophyta</taxon>
        <taxon>Tracheophyta</taxon>
        <taxon>Spermatophyta</taxon>
        <taxon>Magnoliopsida</taxon>
        <taxon>eudicotyledons</taxon>
        <taxon>Gunneridae</taxon>
        <taxon>Pentapetalae</taxon>
        <taxon>rosids</taxon>
        <taxon>fabids</taxon>
        <taxon>Fabales</taxon>
        <taxon>Fabaceae</taxon>
        <taxon>Caesalpinioideae</taxon>
        <taxon>Cassia clade</taxon>
        <taxon>Senna</taxon>
    </lineage>
</organism>
<dbReference type="GO" id="GO:0016125">
    <property type="term" value="P:sterol metabolic process"/>
    <property type="evidence" value="ECO:0007669"/>
    <property type="project" value="TreeGrafter"/>
</dbReference>
<evidence type="ECO:0000256" key="16">
    <source>
        <dbReference type="RuleBase" id="RU000461"/>
    </source>
</evidence>
<accession>A0A834T724</accession>
<evidence type="ECO:0000256" key="7">
    <source>
        <dbReference type="ARBA" id="ARBA00022723"/>
    </source>
</evidence>
<comment type="pathway">
    <text evidence="14">Steroid biosynthesis.</text>
</comment>
<proteinExistence type="inferred from homology"/>
<dbReference type="GO" id="GO:0010268">
    <property type="term" value="P:brassinosteroid homeostasis"/>
    <property type="evidence" value="ECO:0007669"/>
    <property type="project" value="TreeGrafter"/>
</dbReference>
<dbReference type="EMBL" id="JAAIUW010000009">
    <property type="protein sequence ID" value="KAF7816477.1"/>
    <property type="molecule type" value="Genomic_DNA"/>
</dbReference>
<keyword evidence="9 16" id="KW-0560">Oxidoreductase</keyword>
<dbReference type="AlphaFoldDB" id="A0A834T724"/>
<evidence type="ECO:0000256" key="14">
    <source>
        <dbReference type="ARBA" id="ARBA00060577"/>
    </source>
</evidence>
<evidence type="ECO:0000256" key="4">
    <source>
        <dbReference type="ARBA" id="ARBA00010617"/>
    </source>
</evidence>
<dbReference type="Proteomes" id="UP000634136">
    <property type="component" value="Unassembled WGS sequence"/>
</dbReference>
<keyword evidence="12" id="KW-0472">Membrane</keyword>
<reference evidence="17" key="1">
    <citation type="submission" date="2020-09" db="EMBL/GenBank/DDBJ databases">
        <title>Genome-Enabled Discovery of Anthraquinone Biosynthesis in Senna tora.</title>
        <authorList>
            <person name="Kang S.-H."/>
            <person name="Pandey R.P."/>
            <person name="Lee C.-M."/>
            <person name="Sim J.-S."/>
            <person name="Jeong J.-T."/>
            <person name="Choi B.-S."/>
            <person name="Jung M."/>
            <person name="Ginzburg D."/>
            <person name="Zhao K."/>
            <person name="Won S.Y."/>
            <person name="Oh T.-J."/>
            <person name="Yu Y."/>
            <person name="Kim N.-H."/>
            <person name="Lee O.R."/>
            <person name="Lee T.-H."/>
            <person name="Bashyal P."/>
            <person name="Kim T.-S."/>
            <person name="Lee W.-H."/>
            <person name="Kawkins C."/>
            <person name="Kim C.-K."/>
            <person name="Kim J.S."/>
            <person name="Ahn B.O."/>
            <person name="Rhee S.Y."/>
            <person name="Sohng J.K."/>
        </authorList>
    </citation>
    <scope>NUCLEOTIDE SEQUENCE</scope>
    <source>
        <tissue evidence="17">Leaf</tissue>
    </source>
</reference>
<evidence type="ECO:0000256" key="3">
    <source>
        <dbReference type="ARBA" id="ARBA00004972"/>
    </source>
</evidence>
<comment type="similarity">
    <text evidence="4 16">Belongs to the cytochrome P450 family.</text>
</comment>
<protein>
    <submittedName>
        <fullName evidence="17">Cytochrome P450 90A1</fullName>
    </submittedName>
</protein>
<evidence type="ECO:0000313" key="18">
    <source>
        <dbReference type="Proteomes" id="UP000634136"/>
    </source>
</evidence>
<evidence type="ECO:0000256" key="12">
    <source>
        <dbReference type="ARBA" id="ARBA00023136"/>
    </source>
</evidence>
<evidence type="ECO:0000313" key="17">
    <source>
        <dbReference type="EMBL" id="KAF7816477.1"/>
    </source>
</evidence>
<comment type="cofactor">
    <cofactor evidence="1 15">
        <name>heme</name>
        <dbReference type="ChEBI" id="CHEBI:30413"/>
    </cofactor>
</comment>
<comment type="pathway">
    <text evidence="13">Plant hormone biosynthesis; brassinosteroid biosynthesis.</text>
</comment>
<dbReference type="PANTHER" id="PTHR24286:SF44">
    <property type="entry name" value="3BETA,22ALPHA-DIHYDROXYSTEROID 3-DEHYDROGENASE"/>
    <property type="match status" value="1"/>
</dbReference>
<gene>
    <name evidence="17" type="ORF">G2W53_030446</name>
</gene>
<dbReference type="GO" id="GO:0016705">
    <property type="term" value="F:oxidoreductase activity, acting on paired donors, with incorporation or reduction of molecular oxygen"/>
    <property type="evidence" value="ECO:0007669"/>
    <property type="project" value="InterPro"/>
</dbReference>
<evidence type="ECO:0000256" key="8">
    <source>
        <dbReference type="ARBA" id="ARBA00022989"/>
    </source>
</evidence>
<keyword evidence="18" id="KW-1185">Reference proteome</keyword>
<evidence type="ECO:0000256" key="6">
    <source>
        <dbReference type="ARBA" id="ARBA00022692"/>
    </source>
</evidence>
<dbReference type="InterPro" id="IPR001128">
    <property type="entry name" value="Cyt_P450"/>
</dbReference>
<feature type="binding site" description="axial binding residue" evidence="15">
    <location>
        <position position="413"/>
    </location>
    <ligand>
        <name>heme</name>
        <dbReference type="ChEBI" id="CHEBI:30413"/>
    </ligand>
    <ligandPart>
        <name>Fe</name>
        <dbReference type="ChEBI" id="CHEBI:18248"/>
    </ligandPart>
</feature>
<dbReference type="InterPro" id="IPR017972">
    <property type="entry name" value="Cyt_P450_CS"/>
</dbReference>
<evidence type="ECO:0000256" key="13">
    <source>
        <dbReference type="ARBA" id="ARBA00037910"/>
    </source>
</evidence>
<dbReference type="GO" id="GO:0005506">
    <property type="term" value="F:iron ion binding"/>
    <property type="evidence" value="ECO:0007669"/>
    <property type="project" value="InterPro"/>
</dbReference>
<dbReference type="OrthoDB" id="3945418at2759"/>
<dbReference type="PRINTS" id="PR00385">
    <property type="entry name" value="P450"/>
</dbReference>
<dbReference type="SUPFAM" id="SSF48264">
    <property type="entry name" value="Cytochrome P450"/>
    <property type="match status" value="1"/>
</dbReference>
<dbReference type="GO" id="GO:0016132">
    <property type="term" value="P:brassinosteroid biosynthetic process"/>
    <property type="evidence" value="ECO:0007669"/>
    <property type="project" value="TreeGrafter"/>
</dbReference>